<dbReference type="Pfam" id="PF16729">
    <property type="entry name" value="DUF5067"/>
    <property type="match status" value="1"/>
</dbReference>
<feature type="domain" description="DUF5067" evidence="3">
    <location>
        <begin position="154"/>
        <end position="277"/>
    </location>
</feature>
<dbReference type="RefSeq" id="WP_141629307.1">
    <property type="nucleotide sequence ID" value="NZ_VHIR01000036.1"/>
</dbReference>
<comment type="caution">
    <text evidence="4">The sequence shown here is derived from an EMBL/GenBank/DDBJ whole genome shotgun (WGS) entry which is preliminary data.</text>
</comment>
<dbReference type="PROSITE" id="PS51257">
    <property type="entry name" value="PROKAR_LIPOPROTEIN"/>
    <property type="match status" value="1"/>
</dbReference>
<evidence type="ECO:0000313" key="4">
    <source>
        <dbReference type="EMBL" id="TQE42406.1"/>
    </source>
</evidence>
<keyword evidence="1 2" id="KW-0732">Signal</keyword>
<name>A0A540R3Y7_9CORY</name>
<organism evidence="4 5">
    <name type="scientific">Corynebacterium phoceense</name>
    <dbReference type="NCBI Taxonomy" id="1686286"/>
    <lineage>
        <taxon>Bacteria</taxon>
        <taxon>Bacillati</taxon>
        <taxon>Actinomycetota</taxon>
        <taxon>Actinomycetes</taxon>
        <taxon>Mycobacteriales</taxon>
        <taxon>Corynebacteriaceae</taxon>
        <taxon>Corynebacterium</taxon>
    </lineage>
</organism>
<feature type="signal peptide" evidence="2">
    <location>
        <begin position="1"/>
        <end position="17"/>
    </location>
</feature>
<keyword evidence="5" id="KW-1185">Reference proteome</keyword>
<proteinExistence type="predicted"/>
<dbReference type="Proteomes" id="UP000318080">
    <property type="component" value="Unassembled WGS sequence"/>
</dbReference>
<protein>
    <submittedName>
        <fullName evidence="4">DUF5067 domain-containing protein</fullName>
    </submittedName>
</protein>
<dbReference type="InterPro" id="IPR029050">
    <property type="entry name" value="Immunoprotect_excell_Ig-like"/>
</dbReference>
<dbReference type="EMBL" id="VHIR01000036">
    <property type="protein sequence ID" value="TQE42406.1"/>
    <property type="molecule type" value="Genomic_DNA"/>
</dbReference>
<dbReference type="AlphaFoldDB" id="A0A540R3Y7"/>
<evidence type="ECO:0000313" key="5">
    <source>
        <dbReference type="Proteomes" id="UP000318080"/>
    </source>
</evidence>
<evidence type="ECO:0000256" key="1">
    <source>
        <dbReference type="ARBA" id="ARBA00022729"/>
    </source>
</evidence>
<evidence type="ECO:0000256" key="2">
    <source>
        <dbReference type="SAM" id="SignalP"/>
    </source>
</evidence>
<gene>
    <name evidence="4" type="ORF">EJK80_12820</name>
</gene>
<dbReference type="Gene3D" id="2.60.40.1240">
    <property type="match status" value="1"/>
</dbReference>
<accession>A0A540R3Y7</accession>
<dbReference type="InterPro" id="IPR031989">
    <property type="entry name" value="DUF5067"/>
</dbReference>
<reference evidence="4 5" key="1">
    <citation type="submission" date="2019-06" db="EMBL/GenBank/DDBJ databases">
        <title>Draft genome of C. phoceense Strain 272.</title>
        <authorList>
            <person name="Pacheco L.G.C."/>
            <person name="Barberis C.M."/>
            <person name="Almuzara M.N."/>
            <person name="Traglia G.M."/>
            <person name="Santos C.S."/>
            <person name="Rocha D.J.P.G."/>
            <person name="Aguiar E.R.G.R."/>
            <person name="Vay C.A."/>
        </authorList>
    </citation>
    <scope>NUCLEOTIDE SEQUENCE [LARGE SCALE GENOMIC DNA]</scope>
    <source>
        <strain evidence="4 5">272</strain>
    </source>
</reference>
<feature type="chain" id="PRO_5038865103" evidence="2">
    <location>
        <begin position="18"/>
        <end position="294"/>
    </location>
</feature>
<evidence type="ECO:0000259" key="3">
    <source>
        <dbReference type="Pfam" id="PF16729"/>
    </source>
</evidence>
<sequence>MKNSFIILSLSAALTLAACSSESTNSTSANQPQSSEAAAPHLIGSWEGKAEGKDEVAYTAGIYEDKIVVEWNLDEHGSPVYWVGTFDPTVEDGVVTSQIDHAATETALMASSDETKDFTVDGDEITFPVSVQDFQTTITLTKTNDTPPSLDPTAPSDATTSFVDGTLETSAVKIAITDHRIIQPGEEGNSYGDKPIIAFFYDITNKTEKNVTVDDFSFYFDAVQDNDPNVVNELQFASYDADGQFEKQMQKIKEDGTASGVRAFTLDDETTPVDLIAHGFGSETEIDRVTYPLD</sequence>